<evidence type="ECO:0000313" key="1">
    <source>
        <dbReference type="EMBL" id="AZA90571.1"/>
    </source>
</evidence>
<dbReference type="AlphaFoldDB" id="A0AAD0YNS1"/>
<proteinExistence type="predicted"/>
<evidence type="ECO:0000313" key="2">
    <source>
        <dbReference type="Proteomes" id="UP000278288"/>
    </source>
</evidence>
<dbReference type="KEGG" id="cnk:EG343_08025"/>
<dbReference type="RefSeq" id="WP_123857295.1">
    <property type="nucleotide sequence ID" value="NZ_CP033923.1"/>
</dbReference>
<reference evidence="1 2" key="1">
    <citation type="submission" date="2018-11" db="EMBL/GenBank/DDBJ databases">
        <title>Proposal to divide the Flavobacteriaceae and reorganize its genera based on Amino Acid Identity values calculated from whole genome sequences.</title>
        <authorList>
            <person name="Nicholson A.C."/>
            <person name="Gulvik C.A."/>
            <person name="Whitney A.M."/>
            <person name="Humrighouse B.W."/>
            <person name="Bell M."/>
            <person name="Holmes B."/>
            <person name="Steigerwalt A.G."/>
            <person name="Villarma A."/>
            <person name="Sheth M."/>
            <person name="Batra D."/>
            <person name="Pryor J."/>
            <person name="Bernardet J.-F."/>
            <person name="Hugo C."/>
            <person name="Kampfer P."/>
            <person name="Newman J."/>
            <person name="McQuiston J.R."/>
        </authorList>
    </citation>
    <scope>NUCLEOTIDE SEQUENCE [LARGE SCALE GENOMIC DNA]</scope>
    <source>
        <strain evidence="1 2">G0041</strain>
    </source>
</reference>
<organism evidence="1 2">
    <name type="scientific">Chryseobacterium nakagawai</name>
    <dbReference type="NCBI Taxonomy" id="1241982"/>
    <lineage>
        <taxon>Bacteria</taxon>
        <taxon>Pseudomonadati</taxon>
        <taxon>Bacteroidota</taxon>
        <taxon>Flavobacteriia</taxon>
        <taxon>Flavobacteriales</taxon>
        <taxon>Weeksellaceae</taxon>
        <taxon>Chryseobacterium group</taxon>
        <taxon>Chryseobacterium</taxon>
    </lineage>
</organism>
<sequence length="233" mass="28339">MKNIIFVILILKFTTMFSQKYVTIDKKEVYNKYPLETLQKIERQSKFNLTTATKVGDNQYLLEAMKGEKSILVSKEVYEEMFSNNNFPLFPENDTPYYRNRDLMNNEGFTKENMLKILNELNFNYHQDTFYRDVEKLSKTLLEDDKKKLFIPMLYFIGEDLRELCPKANWNFSPVYYFQPFNEPRLFYKENSYSFYDLNVLLEEKLLHSKKITFKNIYKRVEGYYSKKKWMFD</sequence>
<keyword evidence="2" id="KW-1185">Reference proteome</keyword>
<protein>
    <submittedName>
        <fullName evidence="1">Uncharacterized protein</fullName>
    </submittedName>
</protein>
<name>A0AAD0YNS1_CHRNA</name>
<accession>A0AAD0YNS1</accession>
<dbReference type="Proteomes" id="UP000278288">
    <property type="component" value="Chromosome"/>
</dbReference>
<gene>
    <name evidence="1" type="ORF">EG343_08025</name>
</gene>
<dbReference type="EMBL" id="CP033923">
    <property type="protein sequence ID" value="AZA90571.1"/>
    <property type="molecule type" value="Genomic_DNA"/>
</dbReference>